<keyword evidence="3" id="KW-1185">Reference proteome</keyword>
<evidence type="ECO:0000313" key="2">
    <source>
        <dbReference type="EMBL" id="KAI1229746.1"/>
    </source>
</evidence>
<comment type="caution">
    <text evidence="1">The sequence shown here is derived from an EMBL/GenBank/DDBJ whole genome shotgun (WGS) entry which is preliminary data.</text>
</comment>
<reference evidence="2 3" key="2">
    <citation type="journal article" date="2021" name="J. Hered.">
        <title>Feather Gene Expression Elucidates the Developmental Basis of Plumage Iridescence in African Starlings.</title>
        <authorList>
            <person name="Rubenstein D.R."/>
            <person name="Corvelo A."/>
            <person name="MacManes M.D."/>
            <person name="Maia R."/>
            <person name="Narzisi G."/>
            <person name="Rousaki A."/>
            <person name="Vandenabeele P."/>
            <person name="Shawkey M.D."/>
            <person name="Solomon J."/>
        </authorList>
    </citation>
    <scope>NUCLEOTIDE SEQUENCE [LARGE SCALE GENOMIC DNA]</scope>
    <source>
        <strain evidence="2">SS15</strain>
    </source>
</reference>
<evidence type="ECO:0000313" key="1">
    <source>
        <dbReference type="EMBL" id="KAG0112839.1"/>
    </source>
</evidence>
<reference evidence="1" key="1">
    <citation type="submission" date="2020-10" db="EMBL/GenBank/DDBJ databases">
        <title>Feather gene expression reveals the developmental basis of iridescence in African starlings.</title>
        <authorList>
            <person name="Rubenstein D.R."/>
        </authorList>
    </citation>
    <scope>NUCLEOTIDE SEQUENCE</scope>
    <source>
        <strain evidence="1">SS15</strain>
        <tissue evidence="1">Liver</tissue>
    </source>
</reference>
<proteinExistence type="predicted"/>
<organism evidence="1">
    <name type="scientific">Lamprotornis superbus</name>
    <dbReference type="NCBI Taxonomy" id="245042"/>
    <lineage>
        <taxon>Eukaryota</taxon>
        <taxon>Metazoa</taxon>
        <taxon>Chordata</taxon>
        <taxon>Craniata</taxon>
        <taxon>Vertebrata</taxon>
        <taxon>Euteleostomi</taxon>
        <taxon>Archelosauria</taxon>
        <taxon>Archosauria</taxon>
        <taxon>Dinosauria</taxon>
        <taxon>Saurischia</taxon>
        <taxon>Theropoda</taxon>
        <taxon>Coelurosauria</taxon>
        <taxon>Aves</taxon>
        <taxon>Neognathae</taxon>
        <taxon>Neoaves</taxon>
        <taxon>Telluraves</taxon>
        <taxon>Australaves</taxon>
        <taxon>Passeriformes</taxon>
        <taxon>Sturnidae</taxon>
        <taxon>Lamprotornis</taxon>
    </lineage>
</organism>
<accession>A0A835NCR2</accession>
<dbReference type="EMBL" id="JADDUC020000035">
    <property type="protein sequence ID" value="KAI1229746.1"/>
    <property type="molecule type" value="Genomic_DNA"/>
</dbReference>
<sequence>MRGSPYFRASLPLKGLGGRDSAILGVPPILGELRTSGNSPESESTPKILWILEFFPDSEMILGSWEDFLGPLGCFRGVRVGFWGPHWCWGSLRTSGLLGGFWGCSVGSDLGFTPFFLLLQVWRNVWGT</sequence>
<protein>
    <submittedName>
        <fullName evidence="1">Uncharacterized protein</fullName>
    </submittedName>
</protein>
<gene>
    <name evidence="2" type="ORF">IHE44_0010933</name>
    <name evidence="1" type="ORF">IHE44_014051</name>
</gene>
<reference evidence="2" key="3">
    <citation type="submission" date="2022-01" db="EMBL/GenBank/DDBJ databases">
        <authorList>
            <person name="Rubenstein D.R."/>
        </authorList>
    </citation>
    <scope>NUCLEOTIDE SEQUENCE</scope>
    <source>
        <strain evidence="2">SS15</strain>
        <tissue evidence="2">Liver</tissue>
    </source>
</reference>
<name>A0A835NCR2_9PASS</name>
<dbReference type="Proteomes" id="UP000618051">
    <property type="component" value="Unassembled WGS sequence"/>
</dbReference>
<evidence type="ECO:0000313" key="3">
    <source>
        <dbReference type="Proteomes" id="UP000618051"/>
    </source>
</evidence>
<dbReference type="AlphaFoldDB" id="A0A835NCR2"/>
<dbReference type="EMBL" id="JADDUC010000808">
    <property type="protein sequence ID" value="KAG0112839.1"/>
    <property type="molecule type" value="Genomic_DNA"/>
</dbReference>